<sequence>MMLKGMLMKCFDIKYDPSEWRLFRDSFKTSLKTVLLHNGNSLASVPFGHSVHLENYNDLSMILEKINYQENRWMVCGDFKMLIMLLGQQAGYIKYTCFLFLWDSRARDLHWTKTDWSLRGALTPGRNQYHKYNLGSTRKGFITTSPYTIRAYGAVY</sequence>
<gene>
    <name evidence="1" type="ORF">AVEN_204564_1</name>
</gene>
<comment type="caution">
    <text evidence="1">The sequence shown here is derived from an EMBL/GenBank/DDBJ whole genome shotgun (WGS) entry which is preliminary data.</text>
</comment>
<evidence type="ECO:0000313" key="2">
    <source>
        <dbReference type="Proteomes" id="UP000499080"/>
    </source>
</evidence>
<dbReference type="PANTHER" id="PTHR46114:SF1">
    <property type="entry name" value="ZAD DOMAIN-CONTAINING PROTEIN"/>
    <property type="match status" value="1"/>
</dbReference>
<dbReference type="OrthoDB" id="8063408at2759"/>
<organism evidence="1 2">
    <name type="scientific">Araneus ventricosus</name>
    <name type="common">Orbweaver spider</name>
    <name type="synonym">Epeira ventricosa</name>
    <dbReference type="NCBI Taxonomy" id="182803"/>
    <lineage>
        <taxon>Eukaryota</taxon>
        <taxon>Metazoa</taxon>
        <taxon>Ecdysozoa</taxon>
        <taxon>Arthropoda</taxon>
        <taxon>Chelicerata</taxon>
        <taxon>Arachnida</taxon>
        <taxon>Araneae</taxon>
        <taxon>Araneomorphae</taxon>
        <taxon>Entelegynae</taxon>
        <taxon>Araneoidea</taxon>
        <taxon>Araneidae</taxon>
        <taxon>Araneus</taxon>
    </lineage>
</organism>
<evidence type="ECO:0000313" key="1">
    <source>
        <dbReference type="EMBL" id="GBN88653.1"/>
    </source>
</evidence>
<dbReference type="AlphaFoldDB" id="A0A4Y2SLP6"/>
<accession>A0A4Y2SLP6</accession>
<keyword evidence="2" id="KW-1185">Reference proteome</keyword>
<dbReference type="PANTHER" id="PTHR46114">
    <property type="entry name" value="APPLE DOMAIN-CONTAINING PROTEIN"/>
    <property type="match status" value="1"/>
</dbReference>
<protein>
    <submittedName>
        <fullName evidence="1">Uncharacterized protein</fullName>
    </submittedName>
</protein>
<name>A0A4Y2SLP6_ARAVE</name>
<reference evidence="1 2" key="1">
    <citation type="journal article" date="2019" name="Sci. Rep.">
        <title>Orb-weaving spider Araneus ventricosus genome elucidates the spidroin gene catalogue.</title>
        <authorList>
            <person name="Kono N."/>
            <person name="Nakamura H."/>
            <person name="Ohtoshi R."/>
            <person name="Moran D.A.P."/>
            <person name="Shinohara A."/>
            <person name="Yoshida Y."/>
            <person name="Fujiwara M."/>
            <person name="Mori M."/>
            <person name="Tomita M."/>
            <person name="Arakawa K."/>
        </authorList>
    </citation>
    <scope>NUCLEOTIDE SEQUENCE [LARGE SCALE GENOMIC DNA]</scope>
</reference>
<dbReference type="EMBL" id="BGPR01022396">
    <property type="protein sequence ID" value="GBN88653.1"/>
    <property type="molecule type" value="Genomic_DNA"/>
</dbReference>
<dbReference type="Proteomes" id="UP000499080">
    <property type="component" value="Unassembled WGS sequence"/>
</dbReference>
<proteinExistence type="predicted"/>